<keyword evidence="4" id="KW-0698">rRNA processing</keyword>
<dbReference type="GO" id="GO:0030490">
    <property type="term" value="P:maturation of SSU-rRNA"/>
    <property type="evidence" value="ECO:0007669"/>
    <property type="project" value="TreeGrafter"/>
</dbReference>
<evidence type="ECO:0000256" key="7">
    <source>
        <dbReference type="SAM" id="Coils"/>
    </source>
</evidence>
<dbReference type="Pfam" id="PF04147">
    <property type="entry name" value="Nop14"/>
    <property type="match status" value="1"/>
</dbReference>
<proteinExistence type="inferred from homology"/>
<keyword evidence="5" id="KW-0539">Nucleus</keyword>
<dbReference type="PANTHER" id="PTHR23183:SF0">
    <property type="entry name" value="NUCLEOLAR PROTEIN 14"/>
    <property type="match status" value="1"/>
</dbReference>
<evidence type="ECO:0000256" key="5">
    <source>
        <dbReference type="ARBA" id="ARBA00023242"/>
    </source>
</evidence>
<evidence type="ECO:0000256" key="4">
    <source>
        <dbReference type="ARBA" id="ARBA00022552"/>
    </source>
</evidence>
<comment type="subcellular location">
    <subcellularLocation>
        <location evidence="1">Nucleus</location>
        <location evidence="1">Nucleolus</location>
    </subcellularLocation>
</comment>
<dbReference type="GO" id="GO:0032040">
    <property type="term" value="C:small-subunit processome"/>
    <property type="evidence" value="ECO:0007669"/>
    <property type="project" value="InterPro"/>
</dbReference>
<keyword evidence="3" id="KW-0690">Ribosome biogenesis</keyword>
<feature type="compositionally biased region" description="Low complexity" evidence="8">
    <location>
        <begin position="25"/>
        <end position="42"/>
    </location>
</feature>
<dbReference type="EMBL" id="FR824347">
    <property type="protein sequence ID" value="CCA25490.1"/>
    <property type="molecule type" value="Genomic_DNA"/>
</dbReference>
<feature type="compositionally biased region" description="Basic and acidic residues" evidence="8">
    <location>
        <begin position="93"/>
        <end position="104"/>
    </location>
</feature>
<comment type="similarity">
    <text evidence="2">Belongs to the NOP14 family.</text>
</comment>
<evidence type="ECO:0000313" key="10">
    <source>
        <dbReference type="EMBL" id="CCA25490.1"/>
    </source>
</evidence>
<organism evidence="9">
    <name type="scientific">Albugo laibachii Nc14</name>
    <dbReference type="NCBI Taxonomy" id="890382"/>
    <lineage>
        <taxon>Eukaryota</taxon>
        <taxon>Sar</taxon>
        <taxon>Stramenopiles</taxon>
        <taxon>Oomycota</taxon>
        <taxon>Peronosporomycetes</taxon>
        <taxon>Albuginales</taxon>
        <taxon>Albuginaceae</taxon>
        <taxon>Albugo</taxon>
    </lineage>
</organism>
<dbReference type="GO" id="GO:0030692">
    <property type="term" value="C:Noc4p-Nop14p complex"/>
    <property type="evidence" value="ECO:0007669"/>
    <property type="project" value="TreeGrafter"/>
</dbReference>
<reference evidence="9" key="1">
    <citation type="journal article" date="2011" name="PLoS Biol.">
        <title>Gene gain and loss during evolution of obligate parasitism in the white rust pathogen of Arabidopsis thaliana.</title>
        <authorList>
            <person name="Kemen E."/>
            <person name="Gardiner A."/>
            <person name="Schultz-Larsen T."/>
            <person name="Kemen A.C."/>
            <person name="Balmuth A.L."/>
            <person name="Robert-Seilaniantz A."/>
            <person name="Bailey K."/>
            <person name="Holub E."/>
            <person name="Studholme D.J."/>
            <person name="Maclean D."/>
            <person name="Jones J.D."/>
        </authorList>
    </citation>
    <scope>NUCLEOTIDE SEQUENCE</scope>
</reference>
<sequence length="893" mass="102838">MPKRKRVVFRNANVETRKKVDRTGSKNTKSIASASSISTTSNPFDRQGNARKQKYPVLGRKVKGQNRNVANARSKAETKRKNTLAKQYQGRTKGNDFEDRRIGEQDESLSLEEKMMARFRAERKRKLRDAYRYNLQESDDEEDELFLTHKNTKLDDEYNRLNNDNDQNGEDGDDPKDEEIRRVEKEIVQKYHFGGGNVDEEKDDNKPKSHQEIMKEVMLKAKMFKAERQRNKQIQEDVTEELDGGFDSIRSLLKYRPNKNTPQMDDFPSAKKAELDDFDVMAREFAFEAKAQATERKLKPEEIAQVEKDRLETLERKRLARMKGTDSDDDGHSRKDKKKKPPMSVRPSTDDDLGDNYEMKRIFGTVDGGDEAEIDTDHDPTELESDNEEPEQERSESEVSDESDGAESVESEEGEDSDGDEMKHETELDSIESLVEEKQSIRASAQAATELPYVFDCPQTLAELQNLFTKYTDEQDVEQKVRTQSQILERLLQYHSPKLSVANQKKIKTLMSVLLQLLLVYGRQYTRQRESMDVICKHLCILAQELPQNAGSLFREFVSKVYRQRLRGGSQECRMKRSWPATGEILVFRLMTHVFSISDLRHNVISPLETLIAECLSTLRLQSGDDVTQALAMCAISLEITKTKKRFCPEVIQCFQRILGLYICPKHRRSQFSDGLKEWAATNPSSLPTLSIADSNITELAPAILGTTTRLIQLATQQYEHIASIDTLMYPVYLQLHLISNMLPKPISDMNTVLVTLTKVTLECWKLRRPLRLQQAAPSILPTFTPKYDANYAIRKDKTLDRDKAKVKQLQRQVKRARKGAARELRRDAEFLAREKQQEEESRLGVKREKQKEIRSWMEEQNATFNQQVRKGGHMLKGGGSMQVNKTKKRSAK</sequence>
<reference evidence="9" key="2">
    <citation type="submission" date="2011-02" db="EMBL/GenBank/DDBJ databases">
        <authorList>
            <person name="MacLean D."/>
        </authorList>
    </citation>
    <scope>NUCLEOTIDE SEQUENCE</scope>
</reference>
<evidence type="ECO:0000256" key="1">
    <source>
        <dbReference type="ARBA" id="ARBA00004604"/>
    </source>
</evidence>
<feature type="compositionally biased region" description="Basic and acidic residues" evidence="8">
    <location>
        <begin position="15"/>
        <end position="24"/>
    </location>
</feature>
<dbReference type="PANTHER" id="PTHR23183">
    <property type="entry name" value="NOP14"/>
    <property type="match status" value="1"/>
</dbReference>
<accession>F0W1S0</accession>
<gene>
    <name evidence="9" type="primary">AlNc14C7G1000</name>
    <name evidence="10" type="synonym">AlNc14C302G10383</name>
    <name evidence="9" type="ORF">ALNC14_011420</name>
    <name evidence="10" type="ORF">ALNC14_116340</name>
</gene>
<feature type="compositionally biased region" description="Basic residues" evidence="8">
    <location>
        <begin position="49"/>
        <end position="64"/>
    </location>
</feature>
<feature type="compositionally biased region" description="Basic and acidic residues" evidence="8">
    <location>
        <begin position="292"/>
        <end position="333"/>
    </location>
</feature>
<evidence type="ECO:0000256" key="3">
    <source>
        <dbReference type="ARBA" id="ARBA00022517"/>
    </source>
</evidence>
<name>F0W1S0_9STRA</name>
<evidence type="ECO:0000256" key="2">
    <source>
        <dbReference type="ARBA" id="ARBA00007466"/>
    </source>
</evidence>
<evidence type="ECO:0000256" key="6">
    <source>
        <dbReference type="ARBA" id="ARBA00024695"/>
    </source>
</evidence>
<feature type="region of interest" description="Disordered" evidence="8">
    <location>
        <begin position="151"/>
        <end position="186"/>
    </location>
</feature>
<comment type="function">
    <text evidence="6">Involved in nucleolar processing of pre-18S ribosomal RNA. Has a role in the nuclear export of 40S pre-ribosomal subunit to the cytoplasm.</text>
</comment>
<feature type="region of interest" description="Disordered" evidence="8">
    <location>
        <begin position="871"/>
        <end position="893"/>
    </location>
</feature>
<feature type="coiled-coil region" evidence="7">
    <location>
        <begin position="800"/>
        <end position="842"/>
    </location>
</feature>
<evidence type="ECO:0000256" key="8">
    <source>
        <dbReference type="SAM" id="MobiDB-lite"/>
    </source>
</evidence>
<feature type="region of interest" description="Disordered" evidence="8">
    <location>
        <begin position="13"/>
        <end position="110"/>
    </location>
</feature>
<keyword evidence="7" id="KW-0175">Coiled coil</keyword>
<feature type="compositionally biased region" description="Acidic residues" evidence="8">
    <location>
        <begin position="398"/>
        <end position="419"/>
    </location>
</feature>
<dbReference type="AlphaFoldDB" id="F0W1S0"/>
<dbReference type="InterPro" id="IPR007276">
    <property type="entry name" value="Nop14"/>
</dbReference>
<protein>
    <submittedName>
        <fullName evidence="9">Nucleolar protein putative</fullName>
    </submittedName>
</protein>
<dbReference type="HOGENOM" id="CLU_008874_2_0_1"/>
<dbReference type="EMBL" id="FR824052">
    <property type="protein sequence ID" value="CCA14999.1"/>
    <property type="molecule type" value="Genomic_DNA"/>
</dbReference>
<feature type="compositionally biased region" description="Acidic residues" evidence="8">
    <location>
        <begin position="167"/>
        <end position="177"/>
    </location>
</feature>
<feature type="compositionally biased region" description="Acidic residues" evidence="8">
    <location>
        <begin position="382"/>
        <end position="391"/>
    </location>
</feature>
<feature type="region of interest" description="Disordered" evidence="8">
    <location>
        <begin position="292"/>
        <end position="427"/>
    </location>
</feature>
<evidence type="ECO:0000313" key="9">
    <source>
        <dbReference type="EMBL" id="CCA14999.1"/>
    </source>
</evidence>